<keyword evidence="8" id="KW-1185">Reference proteome</keyword>
<dbReference type="PANTHER" id="PTHR30448:SF0">
    <property type="entry name" value="RNASE ADAPTER PROTEIN RAPZ"/>
    <property type="match status" value="1"/>
</dbReference>
<keyword evidence="1 4" id="KW-0547">Nucleotide-binding</keyword>
<dbReference type="InterPro" id="IPR027417">
    <property type="entry name" value="P-loop_NTPase"/>
</dbReference>
<keyword evidence="2 4" id="KW-0067">ATP-binding</keyword>
<keyword evidence="3 4" id="KW-0342">GTP-binding</keyword>
<evidence type="ECO:0000259" key="5">
    <source>
        <dbReference type="Pfam" id="PF03668"/>
    </source>
</evidence>
<feature type="binding site" evidence="4">
    <location>
        <begin position="29"/>
        <end position="36"/>
    </location>
    <ligand>
        <name>ATP</name>
        <dbReference type="ChEBI" id="CHEBI:30616"/>
    </ligand>
</feature>
<dbReference type="InterPro" id="IPR005337">
    <property type="entry name" value="RapZ-like"/>
</dbReference>
<evidence type="ECO:0000313" key="8">
    <source>
        <dbReference type="Proteomes" id="UP000632454"/>
    </source>
</evidence>
<comment type="caution">
    <text evidence="7">The sequence shown here is derived from an EMBL/GenBank/DDBJ whole genome shotgun (WGS) entry which is preliminary data.</text>
</comment>
<protein>
    <submittedName>
        <fullName evidence="7">Nucleotide-binding protein</fullName>
    </submittedName>
</protein>
<comment type="caution">
    <text evidence="4">Lacks conserved residue(s) required for the propagation of feature annotation.</text>
</comment>
<evidence type="ECO:0000256" key="3">
    <source>
        <dbReference type="ARBA" id="ARBA00023134"/>
    </source>
</evidence>
<reference evidence="8" key="1">
    <citation type="journal article" date="2019" name="Int. J. Syst. Evol. Microbiol.">
        <title>The Global Catalogue of Microorganisms (GCM) 10K type strain sequencing project: providing services to taxonomists for standard genome sequencing and annotation.</title>
        <authorList>
            <consortium name="The Broad Institute Genomics Platform"/>
            <consortium name="The Broad Institute Genome Sequencing Center for Infectious Disease"/>
            <person name="Wu L."/>
            <person name="Ma J."/>
        </authorList>
    </citation>
    <scope>NUCLEOTIDE SEQUENCE [LARGE SCALE GENOMIC DNA]</scope>
    <source>
        <strain evidence="8">CCM 7855</strain>
    </source>
</reference>
<evidence type="ECO:0000313" key="7">
    <source>
        <dbReference type="EMBL" id="GGF41725.1"/>
    </source>
</evidence>
<evidence type="ECO:0000256" key="2">
    <source>
        <dbReference type="ARBA" id="ARBA00022840"/>
    </source>
</evidence>
<dbReference type="SUPFAM" id="SSF52540">
    <property type="entry name" value="P-loop containing nucleoside triphosphate hydrolases"/>
    <property type="match status" value="1"/>
</dbReference>
<evidence type="ECO:0000256" key="1">
    <source>
        <dbReference type="ARBA" id="ARBA00022741"/>
    </source>
</evidence>
<name>A0ABQ1V9C0_9NOCA</name>
<dbReference type="RefSeq" id="WP_371873878.1">
    <property type="nucleotide sequence ID" value="NZ_BMCS01000003.1"/>
</dbReference>
<dbReference type="Proteomes" id="UP000632454">
    <property type="component" value="Unassembled WGS sequence"/>
</dbReference>
<dbReference type="Pfam" id="PF22740">
    <property type="entry name" value="PapZ_C"/>
    <property type="match status" value="1"/>
</dbReference>
<organism evidence="7 8">
    <name type="scientific">Williamsia phyllosphaerae</name>
    <dbReference type="NCBI Taxonomy" id="885042"/>
    <lineage>
        <taxon>Bacteria</taxon>
        <taxon>Bacillati</taxon>
        <taxon>Actinomycetota</taxon>
        <taxon>Actinomycetes</taxon>
        <taxon>Mycobacteriales</taxon>
        <taxon>Nocardiaceae</taxon>
        <taxon>Williamsia</taxon>
    </lineage>
</organism>
<dbReference type="EMBL" id="BMCS01000003">
    <property type="protein sequence ID" value="GGF41725.1"/>
    <property type="molecule type" value="Genomic_DNA"/>
</dbReference>
<dbReference type="NCBIfam" id="NF003828">
    <property type="entry name" value="PRK05416.1"/>
    <property type="match status" value="1"/>
</dbReference>
<gene>
    <name evidence="7" type="ORF">GCM10007298_41820</name>
</gene>
<dbReference type="PIRSF" id="PIRSF005052">
    <property type="entry name" value="P-loopkin"/>
    <property type="match status" value="1"/>
</dbReference>
<proteinExistence type="inferred from homology"/>
<dbReference type="Pfam" id="PF03668">
    <property type="entry name" value="RapZ-like_N"/>
    <property type="match status" value="1"/>
</dbReference>
<dbReference type="HAMAP" id="MF_00636">
    <property type="entry name" value="RapZ_like"/>
    <property type="match status" value="1"/>
</dbReference>
<sequence>MADRDPATDTDMVPGATTGRQIDVLLVTGMSGAGRGTVAKLLEDLGWYVADNVPASLITSMVGVAQSDDPSITRLAMVMRAGAESFSAEVSEVREELEALGQHPRLLFLDAGDAALVRRFEQVRRSHPLQDNGTLIEAIARERAVLAKVSETADLVVDTSDLSVTALRRIVDNAFAQPSTTEVRIAFQSFGFKYGLPIDADLVADVRFLPNPYWVPELRDHNGLESPVSDYVLGQPGASDYLDAFERVIRLTARGYEREGKRYMTVAVGCTGGKHRSVAMAEQLRARLSVATADAADGPDADAGTDVPDTAEGRAFAVRVVHRDLGRE</sequence>
<evidence type="ECO:0000259" key="6">
    <source>
        <dbReference type="Pfam" id="PF22740"/>
    </source>
</evidence>
<evidence type="ECO:0000256" key="4">
    <source>
        <dbReference type="HAMAP-Rule" id="MF_00636"/>
    </source>
</evidence>
<feature type="domain" description="RapZ-like N-terminal" evidence="5">
    <location>
        <begin position="22"/>
        <end position="176"/>
    </location>
</feature>
<accession>A0ABQ1V9C0</accession>
<dbReference type="InterPro" id="IPR053931">
    <property type="entry name" value="RapZ_C"/>
</dbReference>
<dbReference type="InterPro" id="IPR053930">
    <property type="entry name" value="RapZ-like_N"/>
</dbReference>
<feature type="domain" description="RapZ C-terminal" evidence="6">
    <location>
        <begin position="184"/>
        <end position="290"/>
    </location>
</feature>
<dbReference type="PANTHER" id="PTHR30448">
    <property type="entry name" value="RNASE ADAPTER PROTEIN RAPZ"/>
    <property type="match status" value="1"/>
</dbReference>